<evidence type="ECO:0000256" key="2">
    <source>
        <dbReference type="ARBA" id="ARBA00022723"/>
    </source>
</evidence>
<keyword evidence="3" id="KW-0547">Nucleotide-binding</keyword>
<dbReference type="PANTHER" id="PTHR35795:SF1">
    <property type="entry name" value="BIS(5'-NUCLEOSYL)-TETRAPHOSPHATASE, SYMMETRICAL"/>
    <property type="match status" value="1"/>
</dbReference>
<evidence type="ECO:0000256" key="3">
    <source>
        <dbReference type="ARBA" id="ARBA00022741"/>
    </source>
</evidence>
<dbReference type="CDD" id="cd00077">
    <property type="entry name" value="HDc"/>
    <property type="match status" value="1"/>
</dbReference>
<dbReference type="PROSITE" id="PS51831">
    <property type="entry name" value="HD"/>
    <property type="match status" value="1"/>
</dbReference>
<dbReference type="NCBIfam" id="TIGR00488">
    <property type="entry name" value="bis(5'-nucleosyl)-tetraphosphatase (symmetrical) YqeK"/>
    <property type="match status" value="1"/>
</dbReference>
<protein>
    <recommendedName>
        <fullName evidence="1">bis(5'-nucleosyl)-tetraphosphatase (symmetrical)</fullName>
        <ecNumber evidence="1">3.6.1.41</ecNumber>
    </recommendedName>
</protein>
<keyword evidence="4 8" id="KW-0378">Hydrolase</keyword>
<dbReference type="GO" id="GO:0046872">
    <property type="term" value="F:metal ion binding"/>
    <property type="evidence" value="ECO:0007669"/>
    <property type="project" value="UniProtKB-KW"/>
</dbReference>
<dbReference type="Gene3D" id="1.10.3210.10">
    <property type="entry name" value="Hypothetical protein af1432"/>
    <property type="match status" value="1"/>
</dbReference>
<keyword evidence="5" id="KW-0408">Iron</keyword>
<sequence length="190" mass="21955">MIEQWIYDKLKKDIGVKRFNHSIGVMNTSMKLAKYYDYPIEKAKIAGLLHDCGKLQGEINLLKMAYDFDIILDNVMKVNKELIHSPLGAEIAKKEYNVEDEDILNAIRFHTTGRENMGLLEKIVYIADLIEPGRDFPGVEKIRELAYEDMDKSLLFAINNTLKFIIQKGNLIHLDTIKARNQLIILKNME</sequence>
<dbReference type="Pfam" id="PF01966">
    <property type="entry name" value="HD"/>
    <property type="match status" value="1"/>
</dbReference>
<dbReference type="OrthoDB" id="5295945at2"/>
<dbReference type="PANTHER" id="PTHR35795">
    <property type="entry name" value="SLR1885 PROTEIN"/>
    <property type="match status" value="1"/>
</dbReference>
<evidence type="ECO:0000256" key="4">
    <source>
        <dbReference type="ARBA" id="ARBA00022801"/>
    </source>
</evidence>
<name>M1Z4E0_9FIRM</name>
<evidence type="ECO:0000256" key="6">
    <source>
        <dbReference type="ARBA" id="ARBA00049417"/>
    </source>
</evidence>
<comment type="catalytic activity">
    <reaction evidence="6">
        <text>P(1),P(4)-bis(5'-adenosyl) tetraphosphate + H2O = 2 ADP + 2 H(+)</text>
        <dbReference type="Rhea" id="RHEA:24252"/>
        <dbReference type="ChEBI" id="CHEBI:15377"/>
        <dbReference type="ChEBI" id="CHEBI:15378"/>
        <dbReference type="ChEBI" id="CHEBI:58141"/>
        <dbReference type="ChEBI" id="CHEBI:456216"/>
        <dbReference type="EC" id="3.6.1.41"/>
    </reaction>
</comment>
<evidence type="ECO:0000313" key="8">
    <source>
        <dbReference type="EMBL" id="SHD77928.1"/>
    </source>
</evidence>
<evidence type="ECO:0000313" key="9">
    <source>
        <dbReference type="Proteomes" id="UP000245423"/>
    </source>
</evidence>
<dbReference type="InterPro" id="IPR006675">
    <property type="entry name" value="HDIG_dom"/>
</dbReference>
<reference evidence="8 9" key="1">
    <citation type="submission" date="2016-11" db="EMBL/GenBank/DDBJ databases">
        <authorList>
            <person name="Manzoor S."/>
        </authorList>
    </citation>
    <scope>NUCLEOTIDE SEQUENCE [LARGE SCALE GENOMIC DNA]</scope>
    <source>
        <strain evidence="8">Clostridium ultunense strain Esp</strain>
    </source>
</reference>
<dbReference type="InterPro" id="IPR005249">
    <property type="entry name" value="YqeK"/>
</dbReference>
<dbReference type="NCBIfam" id="TIGR00277">
    <property type="entry name" value="HDIG"/>
    <property type="match status" value="1"/>
</dbReference>
<proteinExistence type="predicted"/>
<gene>
    <name evidence="8" type="ORF">CUESP1_2585</name>
</gene>
<dbReference type="InterPro" id="IPR006674">
    <property type="entry name" value="HD_domain"/>
</dbReference>
<dbReference type="RefSeq" id="WP_005582138.1">
    <property type="nucleotide sequence ID" value="NZ_LT669839.1"/>
</dbReference>
<dbReference type="SMART" id="SM00471">
    <property type="entry name" value="HDc"/>
    <property type="match status" value="1"/>
</dbReference>
<dbReference type="InterPro" id="IPR051094">
    <property type="entry name" value="Diverse_Catalytic_Enzymes"/>
</dbReference>
<evidence type="ECO:0000256" key="1">
    <source>
        <dbReference type="ARBA" id="ARBA00012506"/>
    </source>
</evidence>
<dbReference type="EMBL" id="LT669839">
    <property type="protein sequence ID" value="SHD77928.1"/>
    <property type="molecule type" value="Genomic_DNA"/>
</dbReference>
<evidence type="ECO:0000259" key="7">
    <source>
        <dbReference type="PROSITE" id="PS51831"/>
    </source>
</evidence>
<dbReference type="EC" id="3.6.1.41" evidence="1"/>
<dbReference type="SUPFAM" id="SSF109604">
    <property type="entry name" value="HD-domain/PDEase-like"/>
    <property type="match status" value="1"/>
</dbReference>
<keyword evidence="9" id="KW-1185">Reference proteome</keyword>
<accession>M1Z4E0</accession>
<dbReference type="AlphaFoldDB" id="M1Z4E0"/>
<evidence type="ECO:0000256" key="5">
    <source>
        <dbReference type="ARBA" id="ARBA00023004"/>
    </source>
</evidence>
<dbReference type="GO" id="GO:0000166">
    <property type="term" value="F:nucleotide binding"/>
    <property type="evidence" value="ECO:0007669"/>
    <property type="project" value="UniProtKB-KW"/>
</dbReference>
<feature type="domain" description="HD" evidence="7">
    <location>
        <begin position="18"/>
        <end position="133"/>
    </location>
</feature>
<keyword evidence="2" id="KW-0479">Metal-binding</keyword>
<dbReference type="Proteomes" id="UP000245423">
    <property type="component" value="Chromosome 1"/>
</dbReference>
<dbReference type="InterPro" id="IPR003607">
    <property type="entry name" value="HD/PDEase_dom"/>
</dbReference>
<dbReference type="GO" id="GO:0008803">
    <property type="term" value="F:bis(5'-nucleosyl)-tetraphosphatase (symmetrical) activity"/>
    <property type="evidence" value="ECO:0007669"/>
    <property type="project" value="UniProtKB-EC"/>
</dbReference>
<dbReference type="HOGENOM" id="CLU_089580_1_2_9"/>
<organism evidence="8 9">
    <name type="scientific">[Clostridium] ultunense Esp</name>
    <dbReference type="NCBI Taxonomy" id="1288971"/>
    <lineage>
        <taxon>Bacteria</taxon>
        <taxon>Bacillati</taxon>
        <taxon>Bacillota</taxon>
        <taxon>Tissierellia</taxon>
        <taxon>Tissierellales</taxon>
        <taxon>Tepidimicrobiaceae</taxon>
        <taxon>Schnuerera</taxon>
    </lineage>
</organism>